<organism evidence="5">
    <name type="scientific">Naegleria gruberi</name>
    <name type="common">Amoeba</name>
    <dbReference type="NCBI Taxonomy" id="5762"/>
    <lineage>
        <taxon>Eukaryota</taxon>
        <taxon>Discoba</taxon>
        <taxon>Heterolobosea</taxon>
        <taxon>Tetramitia</taxon>
        <taxon>Eutetramitia</taxon>
        <taxon>Vahlkampfiidae</taxon>
        <taxon>Naegleria</taxon>
    </lineage>
</organism>
<dbReference type="InterPro" id="IPR053213">
    <property type="entry name" value="RLP29"/>
</dbReference>
<dbReference type="STRING" id="5762.D2VUK0"/>
<feature type="domain" description="Disease resistance R13L4/SHOC-2-like LRR" evidence="3">
    <location>
        <begin position="43"/>
        <end position="244"/>
    </location>
</feature>
<name>D2VUK0_NAEGR</name>
<dbReference type="InterPro" id="IPR001611">
    <property type="entry name" value="Leu-rich_rpt"/>
</dbReference>
<dbReference type="eggNOG" id="KOG1947">
    <property type="taxonomic scope" value="Eukaryota"/>
</dbReference>
<dbReference type="PANTHER" id="PTHR48009">
    <property type="entry name" value="LEUCINE-RICH REPEAT (LRR) FAMILY PROTEIN"/>
    <property type="match status" value="1"/>
</dbReference>
<dbReference type="OrthoDB" id="120976at2759"/>
<dbReference type="VEuPathDB" id="AmoebaDB:NAEGRDRAFT_72690"/>
<gene>
    <name evidence="4" type="ORF">NAEGRDRAFT_72690</name>
</gene>
<keyword evidence="1" id="KW-0433">Leucine-rich repeat</keyword>
<dbReference type="InParanoid" id="D2VUK0"/>
<dbReference type="SMART" id="SM00369">
    <property type="entry name" value="LRR_TYP"/>
    <property type="match status" value="3"/>
</dbReference>
<dbReference type="PROSITE" id="PS51450">
    <property type="entry name" value="LRR"/>
    <property type="match status" value="1"/>
</dbReference>
<dbReference type="InterPro" id="IPR055414">
    <property type="entry name" value="LRR_R13L4/SHOC2-like"/>
</dbReference>
<dbReference type="Pfam" id="PF23598">
    <property type="entry name" value="LRR_14"/>
    <property type="match status" value="1"/>
</dbReference>
<keyword evidence="5" id="KW-1185">Reference proteome</keyword>
<evidence type="ECO:0000259" key="3">
    <source>
        <dbReference type="Pfam" id="PF23598"/>
    </source>
</evidence>
<dbReference type="Gene3D" id="3.80.10.10">
    <property type="entry name" value="Ribonuclease Inhibitor"/>
    <property type="match status" value="1"/>
</dbReference>
<dbReference type="PRINTS" id="PR00019">
    <property type="entry name" value="LEURICHRPT"/>
</dbReference>
<evidence type="ECO:0000256" key="1">
    <source>
        <dbReference type="ARBA" id="ARBA00022614"/>
    </source>
</evidence>
<dbReference type="InterPro" id="IPR032675">
    <property type="entry name" value="LRR_dom_sf"/>
</dbReference>
<evidence type="ECO:0000313" key="5">
    <source>
        <dbReference type="Proteomes" id="UP000006671"/>
    </source>
</evidence>
<proteinExistence type="predicted"/>
<dbReference type="PANTHER" id="PTHR48009:SF7">
    <property type="entry name" value="LEUCINE-RICH REPEAT (LRR) FAMILY PROTEIN"/>
    <property type="match status" value="1"/>
</dbReference>
<dbReference type="KEGG" id="ngr:NAEGRDRAFT_72690"/>
<sequence length="272" mass="30579">MNNLVELDLHWRFDLPLELMAKISKLKQVRKLSVTHGLGYFGDIGGMDNLTELNVSWNGIKGCDDTQPIVKLQNLVKLNISRNNLSNKGAKLLSKLVNLTDLDISNNSLDDLSYLFSKMKNLTVLDVSENRLSPFDVESISELVQLTDLDISDNREIGEEGAISISGMKQLRILKFRDIELGEAAKIFSQMDNLTQLDISGNFIDDKGIKLISGMQNLTYLDASWNDITDAGVKIICENMPNLTSIFINENPVEEKGCNMLSSFKKWKNLNY</sequence>
<dbReference type="SMART" id="SM00365">
    <property type="entry name" value="LRR_SD22"/>
    <property type="match status" value="4"/>
</dbReference>
<dbReference type="InterPro" id="IPR003591">
    <property type="entry name" value="Leu-rich_rpt_typical-subtyp"/>
</dbReference>
<reference evidence="4 5" key="1">
    <citation type="journal article" date="2010" name="Cell">
        <title>The genome of Naegleria gruberi illuminates early eukaryotic versatility.</title>
        <authorList>
            <person name="Fritz-Laylin L.K."/>
            <person name="Prochnik S.E."/>
            <person name="Ginger M.L."/>
            <person name="Dacks J.B."/>
            <person name="Carpenter M.L."/>
            <person name="Field M.C."/>
            <person name="Kuo A."/>
            <person name="Paredez A."/>
            <person name="Chapman J."/>
            <person name="Pham J."/>
            <person name="Shu S."/>
            <person name="Neupane R."/>
            <person name="Cipriano M."/>
            <person name="Mancuso J."/>
            <person name="Tu H."/>
            <person name="Salamov A."/>
            <person name="Lindquist E."/>
            <person name="Shapiro H."/>
            <person name="Lucas S."/>
            <person name="Grigoriev I.V."/>
            <person name="Cande W.Z."/>
            <person name="Fulton C."/>
            <person name="Rokhsar D.S."/>
            <person name="Dawson S.C."/>
        </authorList>
    </citation>
    <scope>NUCLEOTIDE SEQUENCE [LARGE SCALE GENOMIC DNA]</scope>
    <source>
        <strain evidence="4 5">NEG-M</strain>
    </source>
</reference>
<dbReference type="Proteomes" id="UP000006671">
    <property type="component" value="Unassembled WGS sequence"/>
</dbReference>
<evidence type="ECO:0000313" key="4">
    <source>
        <dbReference type="EMBL" id="EFC39524.1"/>
    </source>
</evidence>
<dbReference type="EMBL" id="GG738899">
    <property type="protein sequence ID" value="EFC39524.1"/>
    <property type="molecule type" value="Genomic_DNA"/>
</dbReference>
<dbReference type="GeneID" id="8854120"/>
<evidence type="ECO:0000256" key="2">
    <source>
        <dbReference type="ARBA" id="ARBA00022737"/>
    </source>
</evidence>
<protein>
    <submittedName>
        <fullName evidence="4">Predicted protein</fullName>
    </submittedName>
</protein>
<dbReference type="SUPFAM" id="SSF52047">
    <property type="entry name" value="RNI-like"/>
    <property type="match status" value="1"/>
</dbReference>
<keyword evidence="2" id="KW-0677">Repeat</keyword>
<dbReference type="AlphaFoldDB" id="D2VUK0"/>
<dbReference type="RefSeq" id="XP_002672268.1">
    <property type="nucleotide sequence ID" value="XM_002672222.1"/>
</dbReference>
<accession>D2VUK0</accession>